<name>A0AAV4SBZ4_9ARAC</name>
<dbReference type="EMBL" id="BPLQ01007495">
    <property type="protein sequence ID" value="GIY30474.1"/>
    <property type="molecule type" value="Genomic_DNA"/>
</dbReference>
<protein>
    <submittedName>
        <fullName evidence="2">Uncharacterized protein</fullName>
    </submittedName>
</protein>
<dbReference type="Proteomes" id="UP001054837">
    <property type="component" value="Unassembled WGS sequence"/>
</dbReference>
<keyword evidence="1" id="KW-0472">Membrane</keyword>
<dbReference type="AlphaFoldDB" id="A0AAV4SBZ4"/>
<keyword evidence="3" id="KW-1185">Reference proteome</keyword>
<organism evidence="2 3">
    <name type="scientific">Caerostris darwini</name>
    <dbReference type="NCBI Taxonomy" id="1538125"/>
    <lineage>
        <taxon>Eukaryota</taxon>
        <taxon>Metazoa</taxon>
        <taxon>Ecdysozoa</taxon>
        <taxon>Arthropoda</taxon>
        <taxon>Chelicerata</taxon>
        <taxon>Arachnida</taxon>
        <taxon>Araneae</taxon>
        <taxon>Araneomorphae</taxon>
        <taxon>Entelegynae</taxon>
        <taxon>Araneoidea</taxon>
        <taxon>Araneidae</taxon>
        <taxon>Caerostris</taxon>
    </lineage>
</organism>
<keyword evidence="1" id="KW-1133">Transmembrane helix</keyword>
<accession>A0AAV4SBZ4</accession>
<evidence type="ECO:0000313" key="3">
    <source>
        <dbReference type="Proteomes" id="UP001054837"/>
    </source>
</evidence>
<keyword evidence="1" id="KW-0812">Transmembrane</keyword>
<evidence type="ECO:0000313" key="2">
    <source>
        <dbReference type="EMBL" id="GIY30474.1"/>
    </source>
</evidence>
<evidence type="ECO:0000256" key="1">
    <source>
        <dbReference type="SAM" id="Phobius"/>
    </source>
</evidence>
<sequence length="135" mass="15071">MDPQPRNLAQLAMALESAWLNISVNTFRNLIDSLSARLASVRSAEGVLMHERYLVSETSTSKVSKSRHFTTVLLLLFNGMSAWVVGQHWFAISLQFANNPPFSEMGCCSSPDPLNQWQEHFQSVDVGDLSQMGIQ</sequence>
<proteinExistence type="predicted"/>
<reference evidence="2 3" key="1">
    <citation type="submission" date="2021-06" db="EMBL/GenBank/DDBJ databases">
        <title>Caerostris darwini draft genome.</title>
        <authorList>
            <person name="Kono N."/>
            <person name="Arakawa K."/>
        </authorList>
    </citation>
    <scope>NUCLEOTIDE SEQUENCE [LARGE SCALE GENOMIC DNA]</scope>
</reference>
<feature type="transmembrane region" description="Helical" evidence="1">
    <location>
        <begin position="69"/>
        <end position="90"/>
    </location>
</feature>
<comment type="caution">
    <text evidence="2">The sequence shown here is derived from an EMBL/GenBank/DDBJ whole genome shotgun (WGS) entry which is preliminary data.</text>
</comment>
<gene>
    <name evidence="2" type="ORF">CDAR_120121</name>
</gene>